<feature type="transmembrane region" description="Helical" evidence="10">
    <location>
        <begin position="383"/>
        <end position="407"/>
    </location>
</feature>
<feature type="transmembrane region" description="Helical" evidence="10">
    <location>
        <begin position="45"/>
        <end position="65"/>
    </location>
</feature>
<dbReference type="Proteomes" id="UP001500908">
    <property type="component" value="Unassembled WGS sequence"/>
</dbReference>
<protein>
    <recommendedName>
        <fullName evidence="7">peptidoglycan glycosyltransferase</fullName>
        <ecNumber evidence="7">2.4.99.28</ecNumber>
    </recommendedName>
</protein>
<comment type="pathway">
    <text evidence="2">Cell wall biogenesis; peptidoglycan biosynthesis.</text>
</comment>
<dbReference type="EC" id="2.4.99.28" evidence="7"/>
<dbReference type="Pfam" id="PF01098">
    <property type="entry name" value="FTSW_RODA_SPOVE"/>
    <property type="match status" value="1"/>
</dbReference>
<evidence type="ECO:0000256" key="2">
    <source>
        <dbReference type="ARBA" id="ARBA00004752"/>
    </source>
</evidence>
<feature type="transmembrane region" description="Helical" evidence="10">
    <location>
        <begin position="77"/>
        <end position="99"/>
    </location>
</feature>
<name>A0ABP7FNG6_9ACTN</name>
<dbReference type="PROSITE" id="PS00428">
    <property type="entry name" value="FTSW_RODA_SPOVE"/>
    <property type="match status" value="1"/>
</dbReference>
<keyword evidence="5 10" id="KW-1133">Transmembrane helix</keyword>
<feature type="transmembrane region" description="Helical" evidence="10">
    <location>
        <begin position="354"/>
        <end position="371"/>
    </location>
</feature>
<feature type="transmembrane region" description="Helical" evidence="10">
    <location>
        <begin position="419"/>
        <end position="439"/>
    </location>
</feature>
<keyword evidence="12" id="KW-1185">Reference proteome</keyword>
<keyword evidence="4" id="KW-0133">Cell shape</keyword>
<dbReference type="EMBL" id="BAABDD010000008">
    <property type="protein sequence ID" value="GAA3742190.1"/>
    <property type="molecule type" value="Genomic_DNA"/>
</dbReference>
<evidence type="ECO:0000256" key="1">
    <source>
        <dbReference type="ARBA" id="ARBA00004141"/>
    </source>
</evidence>
<evidence type="ECO:0000313" key="12">
    <source>
        <dbReference type="Proteomes" id="UP001500908"/>
    </source>
</evidence>
<dbReference type="InterPro" id="IPR001182">
    <property type="entry name" value="FtsW/RodA"/>
</dbReference>
<feature type="transmembrane region" description="Helical" evidence="10">
    <location>
        <begin position="180"/>
        <end position="199"/>
    </location>
</feature>
<evidence type="ECO:0000256" key="10">
    <source>
        <dbReference type="SAM" id="Phobius"/>
    </source>
</evidence>
<evidence type="ECO:0000256" key="3">
    <source>
        <dbReference type="ARBA" id="ARBA00022692"/>
    </source>
</evidence>
<feature type="transmembrane region" description="Helical" evidence="10">
    <location>
        <begin position="243"/>
        <end position="260"/>
    </location>
</feature>
<feature type="region of interest" description="Disordered" evidence="9">
    <location>
        <begin position="448"/>
        <end position="474"/>
    </location>
</feature>
<dbReference type="PANTHER" id="PTHR30474">
    <property type="entry name" value="CELL CYCLE PROTEIN"/>
    <property type="match status" value="1"/>
</dbReference>
<feature type="transmembrane region" description="Helical" evidence="10">
    <location>
        <begin position="140"/>
        <end position="160"/>
    </location>
</feature>
<keyword evidence="6 10" id="KW-0472">Membrane</keyword>
<comment type="subcellular location">
    <subcellularLocation>
        <location evidence="1">Membrane</location>
        <topology evidence="1">Multi-pass membrane protein</topology>
    </subcellularLocation>
</comment>
<evidence type="ECO:0000256" key="8">
    <source>
        <dbReference type="ARBA" id="ARBA00049902"/>
    </source>
</evidence>
<comment type="caution">
    <text evidence="11">The sequence shown here is derived from an EMBL/GenBank/DDBJ whole genome shotgun (WGS) entry which is preliminary data.</text>
</comment>
<sequence length="474" mass="50739">MTHPRETNAHSPPTRRTTELLLLIVAIGAAIGGFVLAGFELTGSLPPYLGVCASLFVGLALLAHVAVRLLAPWADPLLLPIATLLNGLGLTVIWGLHTAGPQQPGTAPRQLLWSLIGLAATIVVLLAVREPRRLQRYPYLMAVCAIALIASPILPVIGIENYGARRWIGVAGFTAQPSELAKIVGVIFLSSYLVIKRDVLSLAARRVMIGPVKVFTLPRLRDMGPMIVAWSVAILLLVGTRDLGTSLLLFALFLAMLYVATERKSWIAIGLALFLGAAYVAWLTFWHVQQRVTIWLDAFEPRVYEATGGSFQVVQGLFALAEGGLVGTGFGDGRAAQIFAADSDYILVSVGEKFGLAGLMAVVVLLALLVERGYRIALAAREPFIKIMAFGFAFLLAFQVFVVLAGVTRLIPLTGMTTPFLSAGGSSLISSWIIVGLWLRMSDSVRRPAPTPPHEIDGGPTESLGALAAQHSTR</sequence>
<organism evidence="11 12">
    <name type="scientific">Salinactinospora qingdaonensis</name>
    <dbReference type="NCBI Taxonomy" id="702744"/>
    <lineage>
        <taxon>Bacteria</taxon>
        <taxon>Bacillati</taxon>
        <taxon>Actinomycetota</taxon>
        <taxon>Actinomycetes</taxon>
        <taxon>Streptosporangiales</taxon>
        <taxon>Nocardiopsidaceae</taxon>
        <taxon>Salinactinospora</taxon>
    </lineage>
</organism>
<evidence type="ECO:0000256" key="7">
    <source>
        <dbReference type="ARBA" id="ARBA00044770"/>
    </source>
</evidence>
<evidence type="ECO:0000313" key="11">
    <source>
        <dbReference type="EMBL" id="GAA3742190.1"/>
    </source>
</evidence>
<evidence type="ECO:0000256" key="6">
    <source>
        <dbReference type="ARBA" id="ARBA00023136"/>
    </source>
</evidence>
<accession>A0ABP7FNG6</accession>
<feature type="transmembrane region" description="Helical" evidence="10">
    <location>
        <begin position="20"/>
        <end position="39"/>
    </location>
</feature>
<comment type="catalytic activity">
    <reaction evidence="8">
        <text>[GlcNAc-(1-&gt;4)-Mur2Ac(oyl-L-Ala-gamma-D-Glu-L-Lys-D-Ala-D-Ala)](n)-di-trans,octa-cis-undecaprenyl diphosphate + beta-D-GlcNAc-(1-&gt;4)-Mur2Ac(oyl-L-Ala-gamma-D-Glu-L-Lys-D-Ala-D-Ala)-di-trans,octa-cis-undecaprenyl diphosphate = [GlcNAc-(1-&gt;4)-Mur2Ac(oyl-L-Ala-gamma-D-Glu-L-Lys-D-Ala-D-Ala)](n+1)-di-trans,octa-cis-undecaprenyl diphosphate + di-trans,octa-cis-undecaprenyl diphosphate + H(+)</text>
        <dbReference type="Rhea" id="RHEA:23708"/>
        <dbReference type="Rhea" id="RHEA-COMP:9602"/>
        <dbReference type="Rhea" id="RHEA-COMP:9603"/>
        <dbReference type="ChEBI" id="CHEBI:15378"/>
        <dbReference type="ChEBI" id="CHEBI:58405"/>
        <dbReference type="ChEBI" id="CHEBI:60033"/>
        <dbReference type="ChEBI" id="CHEBI:78435"/>
        <dbReference type="EC" id="2.4.99.28"/>
    </reaction>
</comment>
<proteinExistence type="predicted"/>
<feature type="transmembrane region" description="Helical" evidence="10">
    <location>
        <begin position="220"/>
        <end position="237"/>
    </location>
</feature>
<evidence type="ECO:0000256" key="5">
    <source>
        <dbReference type="ARBA" id="ARBA00022989"/>
    </source>
</evidence>
<dbReference type="RefSeq" id="WP_344970590.1">
    <property type="nucleotide sequence ID" value="NZ_BAABDD010000008.1"/>
</dbReference>
<keyword evidence="3 10" id="KW-0812">Transmembrane</keyword>
<evidence type="ECO:0000256" key="4">
    <source>
        <dbReference type="ARBA" id="ARBA00022960"/>
    </source>
</evidence>
<feature type="transmembrane region" description="Helical" evidence="10">
    <location>
        <begin position="267"/>
        <end position="288"/>
    </location>
</feature>
<evidence type="ECO:0000256" key="9">
    <source>
        <dbReference type="SAM" id="MobiDB-lite"/>
    </source>
</evidence>
<feature type="transmembrane region" description="Helical" evidence="10">
    <location>
        <begin position="111"/>
        <end position="128"/>
    </location>
</feature>
<reference evidence="12" key="1">
    <citation type="journal article" date="2019" name="Int. J. Syst. Evol. Microbiol.">
        <title>The Global Catalogue of Microorganisms (GCM) 10K type strain sequencing project: providing services to taxonomists for standard genome sequencing and annotation.</title>
        <authorList>
            <consortium name="The Broad Institute Genomics Platform"/>
            <consortium name="The Broad Institute Genome Sequencing Center for Infectious Disease"/>
            <person name="Wu L."/>
            <person name="Ma J."/>
        </authorList>
    </citation>
    <scope>NUCLEOTIDE SEQUENCE [LARGE SCALE GENOMIC DNA]</scope>
    <source>
        <strain evidence="12">JCM 17137</strain>
    </source>
</reference>
<dbReference type="InterPro" id="IPR018365">
    <property type="entry name" value="Cell_cycle_FtsW-rel_CS"/>
</dbReference>
<dbReference type="PANTHER" id="PTHR30474:SF3">
    <property type="entry name" value="PEPTIDOGLYCAN GLYCOSYLTRANSFERASE RODA"/>
    <property type="match status" value="1"/>
</dbReference>
<gene>
    <name evidence="11" type="ORF">GCM10022402_22380</name>
</gene>